<dbReference type="PROSITE" id="PS50887">
    <property type="entry name" value="GGDEF"/>
    <property type="match status" value="2"/>
</dbReference>
<dbReference type="FunFam" id="3.30.70.270:FF:000001">
    <property type="entry name" value="Diguanylate cyclase domain protein"/>
    <property type="match status" value="1"/>
</dbReference>
<dbReference type="InterPro" id="IPR035965">
    <property type="entry name" value="PAS-like_dom_sf"/>
</dbReference>
<dbReference type="EMBL" id="VUMU01000003">
    <property type="protein sequence ID" value="MST57467.1"/>
    <property type="molecule type" value="Genomic_DNA"/>
</dbReference>
<feature type="domain" description="PAC" evidence="2">
    <location>
        <begin position="98"/>
        <end position="150"/>
    </location>
</feature>
<evidence type="ECO:0000259" key="3">
    <source>
        <dbReference type="PROSITE" id="PS50887"/>
    </source>
</evidence>
<gene>
    <name evidence="4" type="ORF">FYJ59_04285</name>
</gene>
<dbReference type="PANTHER" id="PTHR44757:SF2">
    <property type="entry name" value="BIOFILM ARCHITECTURE MAINTENANCE PROTEIN MBAA"/>
    <property type="match status" value="1"/>
</dbReference>
<dbReference type="InterPro" id="IPR000700">
    <property type="entry name" value="PAS-assoc_C"/>
</dbReference>
<dbReference type="InterPro" id="IPR043128">
    <property type="entry name" value="Rev_trsase/Diguanyl_cyclase"/>
</dbReference>
<feature type="domain" description="GGDEF" evidence="3">
    <location>
        <begin position="411"/>
        <end position="544"/>
    </location>
</feature>
<proteinExistence type="predicted"/>
<dbReference type="InterPro" id="IPR000160">
    <property type="entry name" value="GGDEF_dom"/>
</dbReference>
<dbReference type="SMART" id="SM00267">
    <property type="entry name" value="GGDEF"/>
    <property type="match status" value="1"/>
</dbReference>
<accession>A0A6L5YIH3</accession>
<keyword evidence="1" id="KW-0175">Coiled coil</keyword>
<dbReference type="CDD" id="cd01949">
    <property type="entry name" value="GGDEF"/>
    <property type="match status" value="1"/>
</dbReference>
<evidence type="ECO:0000259" key="2">
    <source>
        <dbReference type="PROSITE" id="PS50113"/>
    </source>
</evidence>
<feature type="coiled-coil region" evidence="1">
    <location>
        <begin position="1"/>
        <end position="31"/>
    </location>
</feature>
<dbReference type="PROSITE" id="PS50113">
    <property type="entry name" value="PAC"/>
    <property type="match status" value="1"/>
</dbReference>
<evidence type="ECO:0000313" key="4">
    <source>
        <dbReference type="EMBL" id="MST57467.1"/>
    </source>
</evidence>
<dbReference type="AlphaFoldDB" id="A0A6L5YIH3"/>
<protein>
    <submittedName>
        <fullName evidence="4">Diguanylate cyclase</fullName>
    </submittedName>
</protein>
<dbReference type="NCBIfam" id="TIGR00254">
    <property type="entry name" value="GGDEF"/>
    <property type="match status" value="1"/>
</dbReference>
<dbReference type="InterPro" id="IPR013830">
    <property type="entry name" value="SGNH_hydro"/>
</dbReference>
<name>A0A6L5YIH3_9FIRM</name>
<dbReference type="PANTHER" id="PTHR44757">
    <property type="entry name" value="DIGUANYLATE CYCLASE DGCP"/>
    <property type="match status" value="1"/>
</dbReference>
<evidence type="ECO:0000256" key="1">
    <source>
        <dbReference type="SAM" id="Coils"/>
    </source>
</evidence>
<dbReference type="Pfam" id="PF00990">
    <property type="entry name" value="GGDEF"/>
    <property type="match status" value="2"/>
</dbReference>
<dbReference type="Pfam" id="PF13472">
    <property type="entry name" value="Lipase_GDSL_2"/>
    <property type="match status" value="1"/>
</dbReference>
<dbReference type="CDD" id="cd00229">
    <property type="entry name" value="SGNH_hydrolase"/>
    <property type="match status" value="1"/>
</dbReference>
<dbReference type="InterPro" id="IPR029787">
    <property type="entry name" value="Nucleotide_cyclase"/>
</dbReference>
<dbReference type="InterPro" id="IPR036514">
    <property type="entry name" value="SGNH_hydro_sf"/>
</dbReference>
<dbReference type="SUPFAM" id="SSF55073">
    <property type="entry name" value="Nucleotide cyclase"/>
    <property type="match status" value="2"/>
</dbReference>
<dbReference type="Proteomes" id="UP000476055">
    <property type="component" value="Unassembled WGS sequence"/>
</dbReference>
<reference evidence="4 5" key="1">
    <citation type="submission" date="2019-08" db="EMBL/GenBank/DDBJ databases">
        <title>In-depth cultivation of the pig gut microbiome towards novel bacterial diversity and tailored functional studies.</title>
        <authorList>
            <person name="Wylensek D."/>
            <person name="Hitch T.C.A."/>
            <person name="Clavel T."/>
        </authorList>
    </citation>
    <scope>NUCLEOTIDE SEQUENCE [LARGE SCALE GENOMIC DNA]</scope>
    <source>
        <strain evidence="4 5">WCA3-601-WT-6H</strain>
    </source>
</reference>
<dbReference type="InterPro" id="IPR052155">
    <property type="entry name" value="Biofilm_reg_signaling"/>
</dbReference>
<dbReference type="SUPFAM" id="SSF52266">
    <property type="entry name" value="SGNH hydrolase"/>
    <property type="match status" value="1"/>
</dbReference>
<dbReference type="Gene3D" id="3.40.50.1110">
    <property type="entry name" value="SGNH hydrolase"/>
    <property type="match status" value="1"/>
</dbReference>
<sequence length="922" mass="105914">MMEKEELYARIEELERELAEERIRRKITEDNSDCALWEYEIATKRYVLSRKLGGKWSTTNMVIENYQEQMHKWGFVHPDDWSAFDAFCEAMDRGDEHISYEVRQVSDESVFVWFRYVGIPVYDKDHKPYKIMGKTLDITGEKKNQELLEQKAERDSLTDLYNKAKMRKLVEKHIQQADDTEGAFLIIDIDDFKTINDTCGHLYGDEVLIKIANTILISAGMEDYAGRIGGDEFCVFCRGKNVGQHAVETAERISRMADQIQLSGRRVTLSMGISRYPEDASSYEELYQKADQALYRVKRSGKNAFSVYDKNYNYVDYTLERKGTDRETGLWQELEKYYKGRQWTETESEILSTMTRMMESYLNHEEYAGNVREREKDTEKDTEKPEPYIAGMETTESFSIKLEQILPWQDGQYAEVFLGIRDYDEISAKMSEEVKNSLLYHLGTHIQKHLKGQEMVCHLKKDEFLLLLDNHVEAAPEKIGHIMIMFEAMIGDKYPDVPIKLYGGIYYLESRGYRPEEIFRISKTLKNKAKRYCTVENSIYENRKSAGNVIDKEAGILNRGNLTRLKSFLNRAAKGERLTVGFIGGSITQGFAATEPDQCYAARTVAWLRKVFPNTEFDYVNAGIGATNSQFGAARVQEDLLRRLPDLVMVEFSVNDHCTPHDMETYEGLIRQIYGSRSCPAMVLLHSVYYDTGKSAAYYHAQIGRHYDLPCISMQNSIYPAVAAGRLPAEKITADFLHPNDLGHEFMASVITNFLEKVIHDKTVEQREIFPVPLTENAYEHCVRLQYFNSTPEKSGFEEDMTPQRDITDIFRNGWSAGEKGAYLEFAFRGTGVAVQYRRVKDGPAPIATAVVDENPETACVLDGTFDETWGDKMQLTTVAEHLPYGEHQVRVEITETHAEDKAEFYLVSVIVSGVREEGNTK</sequence>
<evidence type="ECO:0000313" key="5">
    <source>
        <dbReference type="Proteomes" id="UP000476055"/>
    </source>
</evidence>
<dbReference type="SUPFAM" id="SSF55785">
    <property type="entry name" value="PYP-like sensor domain (PAS domain)"/>
    <property type="match status" value="1"/>
</dbReference>
<dbReference type="Gene3D" id="3.30.450.20">
    <property type="entry name" value="PAS domain"/>
    <property type="match status" value="1"/>
</dbReference>
<dbReference type="Gene3D" id="3.30.70.270">
    <property type="match status" value="2"/>
</dbReference>
<keyword evidence="5" id="KW-1185">Reference proteome</keyword>
<feature type="domain" description="GGDEF" evidence="3">
    <location>
        <begin position="180"/>
        <end position="310"/>
    </location>
</feature>
<dbReference type="RefSeq" id="WP_154495457.1">
    <property type="nucleotide sequence ID" value="NZ_VUMU01000003.1"/>
</dbReference>
<organism evidence="4 5">
    <name type="scientific">Waltera intestinalis</name>
    <dbReference type="NCBI Taxonomy" id="2606635"/>
    <lineage>
        <taxon>Bacteria</taxon>
        <taxon>Bacillati</taxon>
        <taxon>Bacillota</taxon>
        <taxon>Clostridia</taxon>
        <taxon>Lachnospirales</taxon>
        <taxon>Lachnospiraceae</taxon>
        <taxon>Waltera</taxon>
    </lineage>
</organism>
<comment type="caution">
    <text evidence="4">The sequence shown here is derived from an EMBL/GenBank/DDBJ whole genome shotgun (WGS) entry which is preliminary data.</text>
</comment>
<dbReference type="Gene3D" id="2.60.120.260">
    <property type="entry name" value="Galactose-binding domain-like"/>
    <property type="match status" value="1"/>
</dbReference>